<dbReference type="PANTHER" id="PTHR47755">
    <property type="entry name" value="CELL DIVISION PROTEIN FTSX"/>
    <property type="match status" value="1"/>
</dbReference>
<dbReference type="InterPro" id="IPR040690">
    <property type="entry name" value="FtsX_ECD"/>
</dbReference>
<comment type="similarity">
    <text evidence="2 12">Belongs to the ABC-4 integral membrane protein family. FtsX subfamily.</text>
</comment>
<dbReference type="Gene3D" id="3.30.70.3040">
    <property type="match status" value="1"/>
</dbReference>
<evidence type="ECO:0000256" key="3">
    <source>
        <dbReference type="ARBA" id="ARBA00011160"/>
    </source>
</evidence>
<dbReference type="InterPro" id="IPR003838">
    <property type="entry name" value="ABC3_permease_C"/>
</dbReference>
<sequence length="295" mass="33475">MRISTVGRHLREGYKNLSRNSWMSFAAVGAVSVSLFILGVFLLLAMNVSYMAEKLEEQVEIRVFVDELANENEVEAIDAKLRSLVDVKEVVFISKEEGLEILKKGLGEESSVLDGLENENPLRDAFYVKSFHPRQVGDLAKKIEKIPFVAEVKYGRDTVEALFSVTTIVRNVGLIFSIGLAFTSLFLIANTIRLTIYARRKEIEIMKLCGATNWFIRWPFFLEGMWMGFLGSLLPILLIGVGYFELLRRQKTSIYFLELMPFDPFIYQLAILLTGSGVFIGVIGSMMSVRRFLKI</sequence>
<evidence type="ECO:0000259" key="15">
    <source>
        <dbReference type="Pfam" id="PF18075"/>
    </source>
</evidence>
<keyword evidence="9 13" id="KW-1133">Transmembrane helix</keyword>
<comment type="function">
    <text evidence="12">Part of the ABC transporter FtsEX involved in asymmetric cellular division facilitating the initiation of sporulation.</text>
</comment>
<keyword evidence="7 12" id="KW-0132">Cell division</keyword>
<keyword evidence="5 12" id="KW-1003">Cell membrane</keyword>
<dbReference type="OrthoDB" id="9812531at2"/>
<dbReference type="EMBL" id="MJAT01000001">
    <property type="protein sequence ID" value="OEH86794.1"/>
    <property type="molecule type" value="Genomic_DNA"/>
</dbReference>
<reference evidence="16 17" key="1">
    <citation type="submission" date="2016-09" db="EMBL/GenBank/DDBJ databases">
        <title>Desulfuribacillus arsenicus sp. nov., an obligately anaerobic, dissimilatory arsenic- and antimonate-reducing bacterium isolated from anoxic sediments.</title>
        <authorList>
            <person name="Abin C.A."/>
            <person name="Hollibaugh J.T."/>
        </authorList>
    </citation>
    <scope>NUCLEOTIDE SEQUENCE [LARGE SCALE GENOMIC DNA]</scope>
    <source>
        <strain evidence="16 17">MLFW-2</strain>
    </source>
</reference>
<comment type="subcellular location">
    <subcellularLocation>
        <location evidence="1">Cell inner membrane</location>
        <topology evidence="1">Multi-pass membrane protein</topology>
    </subcellularLocation>
    <subcellularLocation>
        <location evidence="12">Cell membrane</location>
    </subcellularLocation>
</comment>
<keyword evidence="11 12" id="KW-0131">Cell cycle</keyword>
<gene>
    <name evidence="16" type="ORF">BHU72_00545</name>
</gene>
<dbReference type="InterPro" id="IPR058204">
    <property type="entry name" value="FtsX_firmicutes-type"/>
</dbReference>
<feature type="transmembrane region" description="Helical" evidence="13">
    <location>
        <begin position="225"/>
        <end position="245"/>
    </location>
</feature>
<dbReference type="InterPro" id="IPR047590">
    <property type="entry name" value="FtsX_proteobact-type"/>
</dbReference>
<dbReference type="InterPro" id="IPR004513">
    <property type="entry name" value="FtsX"/>
</dbReference>
<dbReference type="Pfam" id="PF02687">
    <property type="entry name" value="FtsX"/>
    <property type="match status" value="1"/>
</dbReference>
<keyword evidence="8 13" id="KW-0812">Transmembrane</keyword>
<evidence type="ECO:0000259" key="14">
    <source>
        <dbReference type="Pfam" id="PF02687"/>
    </source>
</evidence>
<evidence type="ECO:0000256" key="8">
    <source>
        <dbReference type="ARBA" id="ARBA00022692"/>
    </source>
</evidence>
<dbReference type="Proteomes" id="UP000095255">
    <property type="component" value="Unassembled WGS sequence"/>
</dbReference>
<comment type="caution">
    <text evidence="16">The sequence shown here is derived from an EMBL/GenBank/DDBJ whole genome shotgun (WGS) entry which is preliminary data.</text>
</comment>
<dbReference type="PIRSF" id="PIRSF003097">
    <property type="entry name" value="FtsX"/>
    <property type="match status" value="1"/>
</dbReference>
<dbReference type="PANTHER" id="PTHR47755:SF1">
    <property type="entry name" value="CELL DIVISION PROTEIN FTSX"/>
    <property type="match status" value="1"/>
</dbReference>
<evidence type="ECO:0000313" key="17">
    <source>
        <dbReference type="Proteomes" id="UP000095255"/>
    </source>
</evidence>
<name>A0A1E5L9T8_9FIRM</name>
<evidence type="ECO:0000256" key="9">
    <source>
        <dbReference type="ARBA" id="ARBA00022989"/>
    </source>
</evidence>
<feature type="transmembrane region" description="Helical" evidence="13">
    <location>
        <begin position="265"/>
        <end position="289"/>
    </location>
</feature>
<dbReference type="RefSeq" id="WP_069700672.1">
    <property type="nucleotide sequence ID" value="NZ_MJAT01000001.1"/>
</dbReference>
<keyword evidence="17" id="KW-1185">Reference proteome</keyword>
<evidence type="ECO:0000256" key="10">
    <source>
        <dbReference type="ARBA" id="ARBA00023136"/>
    </source>
</evidence>
<evidence type="ECO:0000256" key="7">
    <source>
        <dbReference type="ARBA" id="ARBA00022618"/>
    </source>
</evidence>
<feature type="domain" description="FtsX extracellular" evidence="15">
    <location>
        <begin position="59"/>
        <end position="152"/>
    </location>
</feature>
<feature type="transmembrane region" description="Helical" evidence="13">
    <location>
        <begin position="172"/>
        <end position="192"/>
    </location>
</feature>
<keyword evidence="6" id="KW-0997">Cell inner membrane</keyword>
<evidence type="ECO:0000256" key="6">
    <source>
        <dbReference type="ARBA" id="ARBA00022519"/>
    </source>
</evidence>
<comment type="subunit">
    <text evidence="3">Forms a membrane-associated complex with FtsE.</text>
</comment>
<evidence type="ECO:0000256" key="1">
    <source>
        <dbReference type="ARBA" id="ARBA00004429"/>
    </source>
</evidence>
<dbReference type="GO" id="GO:0005886">
    <property type="term" value="C:plasma membrane"/>
    <property type="evidence" value="ECO:0007669"/>
    <property type="project" value="UniProtKB-SubCell"/>
</dbReference>
<accession>A0A1E5L9T8</accession>
<evidence type="ECO:0000256" key="12">
    <source>
        <dbReference type="PIRNR" id="PIRNR003097"/>
    </source>
</evidence>
<evidence type="ECO:0000256" key="5">
    <source>
        <dbReference type="ARBA" id="ARBA00022475"/>
    </source>
</evidence>
<feature type="domain" description="ABC3 transporter permease C-terminal" evidence="14">
    <location>
        <begin position="175"/>
        <end position="294"/>
    </location>
</feature>
<feature type="transmembrane region" description="Helical" evidence="13">
    <location>
        <begin position="21"/>
        <end position="46"/>
    </location>
</feature>
<dbReference type="STRING" id="1390249.BHU72_00545"/>
<evidence type="ECO:0000256" key="2">
    <source>
        <dbReference type="ARBA" id="ARBA00007379"/>
    </source>
</evidence>
<dbReference type="NCBIfam" id="TIGR00439">
    <property type="entry name" value="FtsX_Gneg"/>
    <property type="match status" value="1"/>
</dbReference>
<dbReference type="Pfam" id="PF18075">
    <property type="entry name" value="FtsX_ECD"/>
    <property type="match status" value="1"/>
</dbReference>
<dbReference type="NCBIfam" id="NF038347">
    <property type="entry name" value="FtsX_Gpos"/>
    <property type="match status" value="1"/>
</dbReference>
<evidence type="ECO:0000256" key="13">
    <source>
        <dbReference type="SAM" id="Phobius"/>
    </source>
</evidence>
<evidence type="ECO:0000313" key="16">
    <source>
        <dbReference type="EMBL" id="OEH86794.1"/>
    </source>
</evidence>
<organism evidence="16 17">
    <name type="scientific">Desulfuribacillus stibiiarsenatis</name>
    <dbReference type="NCBI Taxonomy" id="1390249"/>
    <lineage>
        <taxon>Bacteria</taxon>
        <taxon>Bacillati</taxon>
        <taxon>Bacillota</taxon>
        <taxon>Desulfuribacillia</taxon>
        <taxon>Desulfuribacillales</taxon>
        <taxon>Desulfuribacillaceae</taxon>
        <taxon>Desulfuribacillus</taxon>
    </lineage>
</organism>
<dbReference type="GO" id="GO:0051301">
    <property type="term" value="P:cell division"/>
    <property type="evidence" value="ECO:0007669"/>
    <property type="project" value="UniProtKB-KW"/>
</dbReference>
<proteinExistence type="inferred from homology"/>
<dbReference type="AlphaFoldDB" id="A0A1E5L9T8"/>
<keyword evidence="10 12" id="KW-0472">Membrane</keyword>
<protein>
    <recommendedName>
        <fullName evidence="4 12">Cell division protein FtsX</fullName>
    </recommendedName>
</protein>
<evidence type="ECO:0000256" key="4">
    <source>
        <dbReference type="ARBA" id="ARBA00021907"/>
    </source>
</evidence>
<evidence type="ECO:0000256" key="11">
    <source>
        <dbReference type="ARBA" id="ARBA00023306"/>
    </source>
</evidence>